<reference evidence="2" key="1">
    <citation type="submission" date="2016-11" db="EMBL/GenBank/DDBJ databases">
        <authorList>
            <person name="Varghese N."/>
            <person name="Submissions S."/>
        </authorList>
    </citation>
    <scope>NUCLEOTIDE SEQUENCE [LARGE SCALE GENOMIC DNA]</scope>
    <source>
        <strain evidence="2">DSM 100564</strain>
    </source>
</reference>
<proteinExistence type="predicted"/>
<accession>A0A1M6JHT8</accession>
<sequence length="78" mass="8453">MHPPVCLPACPIKPVMISRLFTSASQGNLNFLDYKRGDSNQSMAPDSLSGKALVLIRFFFASRGCSAVFAQNCTGQIE</sequence>
<dbReference type="EMBL" id="FQZQ01000009">
    <property type="protein sequence ID" value="SHJ46210.1"/>
    <property type="molecule type" value="Genomic_DNA"/>
</dbReference>
<name>A0A1M6JHT8_9RHOB</name>
<protein>
    <submittedName>
        <fullName evidence="1">Uncharacterized protein</fullName>
    </submittedName>
</protein>
<keyword evidence="2" id="KW-1185">Reference proteome</keyword>
<organism evidence="1 2">
    <name type="scientific">Shimia gijangensis</name>
    <dbReference type="NCBI Taxonomy" id="1470563"/>
    <lineage>
        <taxon>Bacteria</taxon>
        <taxon>Pseudomonadati</taxon>
        <taxon>Pseudomonadota</taxon>
        <taxon>Alphaproteobacteria</taxon>
        <taxon>Rhodobacterales</taxon>
        <taxon>Roseobacteraceae</taxon>
    </lineage>
</organism>
<dbReference type="STRING" id="1470563.SAMN05444000_10925"/>
<gene>
    <name evidence="1" type="ORF">SAMN05444000_10925</name>
</gene>
<dbReference type="AlphaFoldDB" id="A0A1M6JHT8"/>
<dbReference type="Proteomes" id="UP000183982">
    <property type="component" value="Unassembled WGS sequence"/>
</dbReference>
<evidence type="ECO:0000313" key="1">
    <source>
        <dbReference type="EMBL" id="SHJ46210.1"/>
    </source>
</evidence>
<evidence type="ECO:0000313" key="2">
    <source>
        <dbReference type="Proteomes" id="UP000183982"/>
    </source>
</evidence>